<dbReference type="STRING" id="445932.Emin_0958"/>
<dbReference type="RefSeq" id="WP_012415126.1">
    <property type="nucleotide sequence ID" value="NC_010644.1"/>
</dbReference>
<protein>
    <recommendedName>
        <fullName evidence="3">Terminase small subunit</fullName>
    </recommendedName>
</protein>
<dbReference type="HOGENOM" id="CLU_1728515_0_0_0"/>
<dbReference type="AlphaFoldDB" id="B2KDB5"/>
<dbReference type="KEGG" id="emi:Emin_0958"/>
<dbReference type="EMBL" id="CP001055">
    <property type="protein sequence ID" value="ACC98511.1"/>
    <property type="molecule type" value="Genomic_DNA"/>
</dbReference>
<organism evidence="1 2">
    <name type="scientific">Elusimicrobium minutum (strain Pei191)</name>
    <dbReference type="NCBI Taxonomy" id="445932"/>
    <lineage>
        <taxon>Bacteria</taxon>
        <taxon>Pseudomonadati</taxon>
        <taxon>Elusimicrobiota</taxon>
        <taxon>Elusimicrobia</taxon>
        <taxon>Elusimicrobiales</taxon>
        <taxon>Elusimicrobiaceae</taxon>
        <taxon>Elusimicrobium</taxon>
    </lineage>
</organism>
<reference evidence="1 2" key="1">
    <citation type="journal article" date="2009" name="Appl. Environ. Microbiol.">
        <title>Genomic analysis of 'Elusimicrobium minutum,' the first cultivated representative of the phylum 'Elusimicrobia' (formerly termite group 1).</title>
        <authorList>
            <person name="Herlemann D.P.R."/>
            <person name="Geissinger O."/>
            <person name="Ikeda-Ohtsubo W."/>
            <person name="Kunin V."/>
            <person name="Sun H."/>
            <person name="Lapidus A."/>
            <person name="Hugenholtz P."/>
            <person name="Brune A."/>
        </authorList>
    </citation>
    <scope>NUCLEOTIDE SEQUENCE [LARGE SCALE GENOMIC DNA]</scope>
    <source>
        <strain evidence="1 2">Pei191</strain>
    </source>
</reference>
<sequence>MKKKKKTAKKGTRRVGRPSLLDDEASVRQLEYAFSIGCNAVQACVFAKVSRDSFYLALKKDREFSDRIDKLKQNPVLKAKQTVFNDLGNPQTARWYLEKKAADEFGNRQSLTVDATVESKNVLDEETILKIMAEKKAKMKNEKKSAKGSAK</sequence>
<dbReference type="OrthoDB" id="5868871at2"/>
<evidence type="ECO:0008006" key="3">
    <source>
        <dbReference type="Google" id="ProtNLM"/>
    </source>
</evidence>
<keyword evidence="2" id="KW-1185">Reference proteome</keyword>
<evidence type="ECO:0000313" key="1">
    <source>
        <dbReference type="EMBL" id="ACC98511.1"/>
    </source>
</evidence>
<dbReference type="Proteomes" id="UP000001029">
    <property type="component" value="Chromosome"/>
</dbReference>
<proteinExistence type="predicted"/>
<gene>
    <name evidence="1" type="ordered locus">Emin_0958</name>
</gene>
<accession>B2KDB5</accession>
<evidence type="ECO:0000313" key="2">
    <source>
        <dbReference type="Proteomes" id="UP000001029"/>
    </source>
</evidence>
<name>B2KDB5_ELUMP</name>